<dbReference type="GeneID" id="25395303"/>
<dbReference type="OrthoDB" id="34429at2157"/>
<dbReference type="HOGENOM" id="CLU_1088723_0_0_2"/>
<dbReference type="RefSeq" id="WP_012965828.1">
    <property type="nucleotide sequence ID" value="NC_013849.1"/>
</dbReference>
<dbReference type="Proteomes" id="UP000002613">
    <property type="component" value="Chromosome"/>
</dbReference>
<accession>D3RYC2</accession>
<sequence length="226" mass="26280">MIIDSHIHIGPSVSLGIDVKVEEVVEELERNGIDLALVMSFPSYAEYDERAANEMVLRACEENENLFPIYCIGKPFPKKIPEEFVAIKWHWVGGVADLKSNYETLKREDLEDFVEKIDKPMFFEEEFTFTKIFLERFDVRVVIPHLGLLGGNPSDFLREFAENENVYFDTSLASPSQIKEFYETIPDRLIFGSDKPFGSIYHELRKVTEICDERVLWKNAKKLFKL</sequence>
<dbReference type="eggNOG" id="arCOG01931">
    <property type="taxonomic scope" value="Archaea"/>
</dbReference>
<gene>
    <name evidence="2" type="ordered locus">Ferp_1333</name>
</gene>
<dbReference type="EMBL" id="CP001899">
    <property type="protein sequence ID" value="ADC65485.1"/>
    <property type="molecule type" value="Genomic_DNA"/>
</dbReference>
<dbReference type="Gene3D" id="3.20.20.140">
    <property type="entry name" value="Metal-dependent hydrolases"/>
    <property type="match status" value="1"/>
</dbReference>
<evidence type="ECO:0000313" key="2">
    <source>
        <dbReference type="EMBL" id="ADC65485.1"/>
    </source>
</evidence>
<dbReference type="AlphaFoldDB" id="D3RYC2"/>
<proteinExistence type="predicted"/>
<organism evidence="2 3">
    <name type="scientific">Ferroglobus placidus (strain DSM 10642 / AEDII12DO)</name>
    <dbReference type="NCBI Taxonomy" id="589924"/>
    <lineage>
        <taxon>Archaea</taxon>
        <taxon>Methanobacteriati</taxon>
        <taxon>Methanobacteriota</taxon>
        <taxon>Archaeoglobi</taxon>
        <taxon>Archaeoglobales</taxon>
        <taxon>Archaeoglobaceae</taxon>
        <taxon>Ferroglobus</taxon>
    </lineage>
</organism>
<feature type="domain" description="Amidohydrolase-related" evidence="1">
    <location>
        <begin position="134"/>
        <end position="226"/>
    </location>
</feature>
<dbReference type="SUPFAM" id="SSF51556">
    <property type="entry name" value="Metallo-dependent hydrolases"/>
    <property type="match status" value="1"/>
</dbReference>
<keyword evidence="2" id="KW-0378">Hydrolase</keyword>
<dbReference type="Pfam" id="PF04909">
    <property type="entry name" value="Amidohydro_2"/>
    <property type="match status" value="1"/>
</dbReference>
<evidence type="ECO:0000313" key="3">
    <source>
        <dbReference type="Proteomes" id="UP000002613"/>
    </source>
</evidence>
<name>D3RYC2_FERPA</name>
<dbReference type="GO" id="GO:0016787">
    <property type="term" value="F:hydrolase activity"/>
    <property type="evidence" value="ECO:0007669"/>
    <property type="project" value="UniProtKB-KW"/>
</dbReference>
<reference evidence="3" key="1">
    <citation type="submission" date="2010-02" db="EMBL/GenBank/DDBJ databases">
        <title>Complete sequence of Ferroglobus placidus DSM 10642.</title>
        <authorList>
            <consortium name="US DOE Joint Genome Institute"/>
            <person name="Lucas S."/>
            <person name="Copeland A."/>
            <person name="Lapidus A."/>
            <person name="Cheng J.-F."/>
            <person name="Bruce D."/>
            <person name="Goodwin L."/>
            <person name="Pitluck S."/>
            <person name="Saunders E."/>
            <person name="Brettin T."/>
            <person name="Detter J.C."/>
            <person name="Han C."/>
            <person name="Tapia R."/>
            <person name="Larimer F."/>
            <person name="Land M."/>
            <person name="Hauser L."/>
            <person name="Kyrpides N."/>
            <person name="Ivanova N."/>
            <person name="Holmes D."/>
            <person name="Lovley D."/>
            <person name="Kyrpides N."/>
            <person name="Anderson I.J."/>
            <person name="Woyke T."/>
        </authorList>
    </citation>
    <scope>NUCLEOTIDE SEQUENCE [LARGE SCALE GENOMIC DNA]</scope>
    <source>
        <strain evidence="3">DSM 10642 / AEDII12DO</strain>
    </source>
</reference>
<dbReference type="STRING" id="589924.Ferp_1333"/>
<dbReference type="PaxDb" id="589924-Ferp_1333"/>
<dbReference type="InterPro" id="IPR006680">
    <property type="entry name" value="Amidohydro-rel"/>
</dbReference>
<protein>
    <submittedName>
        <fullName evidence="2">Amidohydrolase 2</fullName>
    </submittedName>
</protein>
<reference evidence="2 3" key="2">
    <citation type="journal article" date="2011" name="Stand. Genomic Sci.">
        <title>Complete genome sequence of Ferroglobus placidus AEDII12DO.</title>
        <authorList>
            <person name="Anderson I."/>
            <person name="Risso C."/>
            <person name="Holmes D."/>
            <person name="Lucas S."/>
            <person name="Copeland A."/>
            <person name="Lapidus A."/>
            <person name="Cheng J.F."/>
            <person name="Bruce D."/>
            <person name="Goodwin L."/>
            <person name="Pitluck S."/>
            <person name="Saunders E."/>
            <person name="Brettin T."/>
            <person name="Detter J.C."/>
            <person name="Han C."/>
            <person name="Tapia R."/>
            <person name="Larimer F."/>
            <person name="Land M."/>
            <person name="Hauser L."/>
            <person name="Woyke T."/>
            <person name="Lovley D."/>
            <person name="Kyrpides N."/>
            <person name="Ivanova N."/>
        </authorList>
    </citation>
    <scope>NUCLEOTIDE SEQUENCE [LARGE SCALE GENOMIC DNA]</scope>
    <source>
        <strain evidence="3">DSM 10642 / AEDII12DO</strain>
    </source>
</reference>
<evidence type="ECO:0000259" key="1">
    <source>
        <dbReference type="Pfam" id="PF04909"/>
    </source>
</evidence>
<keyword evidence="3" id="KW-1185">Reference proteome</keyword>
<dbReference type="KEGG" id="fpl:Ferp_1333"/>
<dbReference type="InterPro" id="IPR032466">
    <property type="entry name" value="Metal_Hydrolase"/>
</dbReference>